<dbReference type="GO" id="GO:0016020">
    <property type="term" value="C:membrane"/>
    <property type="evidence" value="ECO:0007669"/>
    <property type="project" value="UniProtKB-SubCell"/>
</dbReference>
<evidence type="ECO:0000256" key="6">
    <source>
        <dbReference type="SAM" id="Phobius"/>
    </source>
</evidence>
<reference evidence="8 9" key="1">
    <citation type="journal article" date="2012" name="Genome Biol.">
        <title>The genome of the polar eukaryotic microalga coccomyxa subellipsoidea reveals traits of cold adaptation.</title>
        <authorList>
            <person name="Blanc G."/>
            <person name="Agarkova I."/>
            <person name="Grimwood J."/>
            <person name="Kuo A."/>
            <person name="Brueggeman A."/>
            <person name="Dunigan D."/>
            <person name="Gurnon J."/>
            <person name="Ladunga I."/>
            <person name="Lindquist E."/>
            <person name="Lucas S."/>
            <person name="Pangilinan J."/>
            <person name="Proschold T."/>
            <person name="Salamov A."/>
            <person name="Schmutz J."/>
            <person name="Weeks D."/>
            <person name="Yamada T."/>
            <person name="Claverie J.M."/>
            <person name="Grigoriev I."/>
            <person name="Van Etten J."/>
            <person name="Lomsadze A."/>
            <person name="Borodovsky M."/>
        </authorList>
    </citation>
    <scope>NUCLEOTIDE SEQUENCE [LARGE SCALE GENOMIC DNA]</scope>
    <source>
        <strain evidence="8 9">C-169</strain>
    </source>
</reference>
<dbReference type="InterPro" id="IPR050846">
    <property type="entry name" value="TLCD"/>
</dbReference>
<dbReference type="SMART" id="SM00724">
    <property type="entry name" value="TLC"/>
    <property type="match status" value="1"/>
</dbReference>
<keyword evidence="4 5" id="KW-0472">Membrane</keyword>
<keyword evidence="3 6" id="KW-1133">Transmembrane helix</keyword>
<keyword evidence="2 5" id="KW-0812">Transmembrane</keyword>
<sequence length="261" mass="29423">MVFLEHLFIPPKGGHSWSHPSTIVATFSLCWASFLVMQWTGLTLPKQKLKRKDQVEWHSRVISSVHALVLCLGSLMCYLELQDKSREALVSGYAVWPDVFARIFLGYLFYDTTNMLVYYKYLGDKSAIIHHIIFACAAAYVLGHSIMAFPFVWLSLCEISTPSLNLRWHLAVTDQKNGSLYVANGVLLTVLFFASRVVSYGAGMWHLWGLRDVWAAPGQDPLNTALVGLFFLGYVLNLYWMQAILNGVLRALSRSKPAKTA</sequence>
<feature type="transmembrane region" description="Helical" evidence="6">
    <location>
        <begin position="21"/>
        <end position="41"/>
    </location>
</feature>
<keyword evidence="9" id="KW-1185">Reference proteome</keyword>
<evidence type="ECO:0000256" key="2">
    <source>
        <dbReference type="ARBA" id="ARBA00022692"/>
    </source>
</evidence>
<dbReference type="PANTHER" id="PTHR13439">
    <property type="entry name" value="CT120 PROTEIN"/>
    <property type="match status" value="1"/>
</dbReference>
<proteinExistence type="predicted"/>
<evidence type="ECO:0000256" key="4">
    <source>
        <dbReference type="ARBA" id="ARBA00023136"/>
    </source>
</evidence>
<protein>
    <recommendedName>
        <fullName evidence="7">TLC domain-containing protein</fullName>
    </recommendedName>
</protein>
<dbReference type="GO" id="GO:0005783">
    <property type="term" value="C:endoplasmic reticulum"/>
    <property type="evidence" value="ECO:0007669"/>
    <property type="project" value="TreeGrafter"/>
</dbReference>
<evidence type="ECO:0000313" key="8">
    <source>
        <dbReference type="EMBL" id="EIE26122.1"/>
    </source>
</evidence>
<dbReference type="Proteomes" id="UP000007264">
    <property type="component" value="Unassembled WGS sequence"/>
</dbReference>
<dbReference type="InterPro" id="IPR006634">
    <property type="entry name" value="TLC-dom"/>
</dbReference>
<feature type="domain" description="TLC" evidence="7">
    <location>
        <begin position="52"/>
        <end position="253"/>
    </location>
</feature>
<evidence type="ECO:0000256" key="3">
    <source>
        <dbReference type="ARBA" id="ARBA00022989"/>
    </source>
</evidence>
<evidence type="ECO:0000313" key="9">
    <source>
        <dbReference type="Proteomes" id="UP000007264"/>
    </source>
</evidence>
<gene>
    <name evidence="8" type="ORF">COCSUDRAFT_64996</name>
</gene>
<dbReference type="RefSeq" id="XP_005650666.1">
    <property type="nucleotide sequence ID" value="XM_005650609.1"/>
</dbReference>
<evidence type="ECO:0000256" key="5">
    <source>
        <dbReference type="PROSITE-ProRule" id="PRU00205"/>
    </source>
</evidence>
<dbReference type="AlphaFoldDB" id="I0Z653"/>
<feature type="transmembrane region" description="Helical" evidence="6">
    <location>
        <begin position="222"/>
        <end position="240"/>
    </location>
</feature>
<accession>I0Z653</accession>
<feature type="transmembrane region" description="Helical" evidence="6">
    <location>
        <begin position="178"/>
        <end position="202"/>
    </location>
</feature>
<dbReference type="PROSITE" id="PS50922">
    <property type="entry name" value="TLC"/>
    <property type="match status" value="1"/>
</dbReference>
<name>I0Z653_COCSC</name>
<feature type="transmembrane region" description="Helical" evidence="6">
    <location>
        <begin position="61"/>
        <end position="81"/>
    </location>
</feature>
<dbReference type="GeneID" id="17044126"/>
<feature type="transmembrane region" description="Helical" evidence="6">
    <location>
        <begin position="129"/>
        <end position="157"/>
    </location>
</feature>
<organism evidence="8 9">
    <name type="scientific">Coccomyxa subellipsoidea (strain C-169)</name>
    <name type="common">Green microalga</name>
    <dbReference type="NCBI Taxonomy" id="574566"/>
    <lineage>
        <taxon>Eukaryota</taxon>
        <taxon>Viridiplantae</taxon>
        <taxon>Chlorophyta</taxon>
        <taxon>core chlorophytes</taxon>
        <taxon>Trebouxiophyceae</taxon>
        <taxon>Trebouxiophyceae incertae sedis</taxon>
        <taxon>Coccomyxaceae</taxon>
        <taxon>Coccomyxa</taxon>
        <taxon>Coccomyxa subellipsoidea</taxon>
    </lineage>
</organism>
<comment type="caution">
    <text evidence="8">The sequence shown here is derived from an EMBL/GenBank/DDBJ whole genome shotgun (WGS) entry which is preliminary data.</text>
</comment>
<dbReference type="PANTHER" id="PTHR13439:SF0">
    <property type="entry name" value="TOPOISOMERASE I DAMAGE AFFECTED PROTEIN 4"/>
    <property type="match status" value="1"/>
</dbReference>
<evidence type="ECO:0000256" key="1">
    <source>
        <dbReference type="ARBA" id="ARBA00004141"/>
    </source>
</evidence>
<evidence type="ECO:0000259" key="7">
    <source>
        <dbReference type="PROSITE" id="PS50922"/>
    </source>
</evidence>
<dbReference type="OrthoDB" id="10266980at2759"/>
<dbReference type="KEGG" id="csl:COCSUDRAFT_64996"/>
<dbReference type="Pfam" id="PF03798">
    <property type="entry name" value="TRAM_LAG1_CLN8"/>
    <property type="match status" value="1"/>
</dbReference>
<comment type="subcellular location">
    <subcellularLocation>
        <location evidence="1">Membrane</location>
        <topology evidence="1">Multi-pass membrane protein</topology>
    </subcellularLocation>
</comment>
<dbReference type="GO" id="GO:0055088">
    <property type="term" value="P:lipid homeostasis"/>
    <property type="evidence" value="ECO:0007669"/>
    <property type="project" value="TreeGrafter"/>
</dbReference>
<dbReference type="EMBL" id="AGSI01000003">
    <property type="protein sequence ID" value="EIE26122.1"/>
    <property type="molecule type" value="Genomic_DNA"/>
</dbReference>
<dbReference type="eggNOG" id="KOG4561">
    <property type="taxonomic scope" value="Eukaryota"/>
</dbReference>